<keyword evidence="6" id="KW-0472">Membrane</keyword>
<evidence type="ECO:0000256" key="3">
    <source>
        <dbReference type="ARBA" id="ARBA00022692"/>
    </source>
</evidence>
<dbReference type="GO" id="GO:0016020">
    <property type="term" value="C:membrane"/>
    <property type="evidence" value="ECO:0007669"/>
    <property type="project" value="UniProtKB-SubCell"/>
</dbReference>
<keyword evidence="4" id="KW-0677">Repeat</keyword>
<dbReference type="GO" id="GO:0004672">
    <property type="term" value="F:protein kinase activity"/>
    <property type="evidence" value="ECO:0007669"/>
    <property type="project" value="InterPro"/>
</dbReference>
<dbReference type="InterPro" id="IPR050994">
    <property type="entry name" value="At_inactive_RLKs"/>
</dbReference>
<feature type="domain" description="Protein kinase" evidence="8">
    <location>
        <begin position="314"/>
        <end position="563"/>
    </location>
</feature>
<gene>
    <name evidence="9" type="ORF">RGQ29_004050</name>
</gene>
<evidence type="ECO:0000256" key="5">
    <source>
        <dbReference type="ARBA" id="ARBA00022989"/>
    </source>
</evidence>
<dbReference type="PANTHER" id="PTHR48010">
    <property type="entry name" value="OS05G0588300 PROTEIN"/>
    <property type="match status" value="1"/>
</dbReference>
<protein>
    <recommendedName>
        <fullName evidence="8">Protein kinase domain-containing protein</fullName>
    </recommendedName>
</protein>
<evidence type="ECO:0000256" key="4">
    <source>
        <dbReference type="ARBA" id="ARBA00022737"/>
    </source>
</evidence>
<dbReference type="Pfam" id="PF00560">
    <property type="entry name" value="LRR_1"/>
    <property type="match status" value="1"/>
</dbReference>
<evidence type="ECO:0000259" key="8">
    <source>
        <dbReference type="PROSITE" id="PS50011"/>
    </source>
</evidence>
<keyword evidence="5" id="KW-1133">Transmembrane helix</keyword>
<keyword evidence="10" id="KW-1185">Reference proteome</keyword>
<evidence type="ECO:0000256" key="6">
    <source>
        <dbReference type="ARBA" id="ARBA00023136"/>
    </source>
</evidence>
<dbReference type="SUPFAM" id="SSF52058">
    <property type="entry name" value="L domain-like"/>
    <property type="match status" value="1"/>
</dbReference>
<dbReference type="InterPro" id="IPR000719">
    <property type="entry name" value="Prot_kinase_dom"/>
</dbReference>
<dbReference type="GO" id="GO:0005524">
    <property type="term" value="F:ATP binding"/>
    <property type="evidence" value="ECO:0007669"/>
    <property type="project" value="InterPro"/>
</dbReference>
<dbReference type="Pfam" id="PF08263">
    <property type="entry name" value="LRRNT_2"/>
    <property type="match status" value="1"/>
</dbReference>
<name>A0AAN7ED85_QUERU</name>
<dbReference type="Gene3D" id="3.80.10.10">
    <property type="entry name" value="Ribonuclease Inhibitor"/>
    <property type="match status" value="2"/>
</dbReference>
<comment type="subcellular location">
    <subcellularLocation>
        <location evidence="1">Membrane</location>
    </subcellularLocation>
</comment>
<keyword evidence="3" id="KW-0812">Transmembrane</keyword>
<evidence type="ECO:0000256" key="1">
    <source>
        <dbReference type="ARBA" id="ARBA00004370"/>
    </source>
</evidence>
<dbReference type="InterPro" id="IPR011009">
    <property type="entry name" value="Kinase-like_dom_sf"/>
</dbReference>
<feature type="chain" id="PRO_5043000011" description="Protein kinase domain-containing protein" evidence="7">
    <location>
        <begin position="24"/>
        <end position="599"/>
    </location>
</feature>
<reference evidence="9 10" key="1">
    <citation type="journal article" date="2023" name="G3 (Bethesda)">
        <title>A haplotype-resolved chromosome-scale genome for Quercus rubra L. provides insights into the genetics of adaptive traits for red oak species.</title>
        <authorList>
            <person name="Kapoor B."/>
            <person name="Jenkins J."/>
            <person name="Schmutz J."/>
            <person name="Zhebentyayeva T."/>
            <person name="Kuelheim C."/>
            <person name="Coggeshall M."/>
            <person name="Heim C."/>
            <person name="Lasky J.R."/>
            <person name="Leites L."/>
            <person name="Islam-Faridi N."/>
            <person name="Romero-Severson J."/>
            <person name="DeLeo V.L."/>
            <person name="Lucas S.M."/>
            <person name="Lazic D."/>
            <person name="Gailing O."/>
            <person name="Carlson J."/>
            <person name="Staton M."/>
        </authorList>
    </citation>
    <scope>NUCLEOTIDE SEQUENCE [LARGE SCALE GENOMIC DNA]</scope>
    <source>
        <strain evidence="9">Pseudo-F2</strain>
    </source>
</reference>
<dbReference type="PROSITE" id="PS50011">
    <property type="entry name" value="PROTEIN_KINASE_DOM"/>
    <property type="match status" value="1"/>
</dbReference>
<evidence type="ECO:0000313" key="9">
    <source>
        <dbReference type="EMBL" id="KAK4568487.1"/>
    </source>
</evidence>
<dbReference type="Gene3D" id="1.10.510.10">
    <property type="entry name" value="Transferase(Phosphotransferase) domain 1"/>
    <property type="match status" value="1"/>
</dbReference>
<dbReference type="Pfam" id="PF00069">
    <property type="entry name" value="Pkinase"/>
    <property type="match status" value="1"/>
</dbReference>
<comment type="caution">
    <text evidence="9">The sequence shown here is derived from an EMBL/GenBank/DDBJ whole genome shotgun (WGS) entry which is preliminary data.</text>
</comment>
<organism evidence="9 10">
    <name type="scientific">Quercus rubra</name>
    <name type="common">Northern red oak</name>
    <name type="synonym">Quercus borealis</name>
    <dbReference type="NCBI Taxonomy" id="3512"/>
    <lineage>
        <taxon>Eukaryota</taxon>
        <taxon>Viridiplantae</taxon>
        <taxon>Streptophyta</taxon>
        <taxon>Embryophyta</taxon>
        <taxon>Tracheophyta</taxon>
        <taxon>Spermatophyta</taxon>
        <taxon>Magnoliopsida</taxon>
        <taxon>eudicotyledons</taxon>
        <taxon>Gunneridae</taxon>
        <taxon>Pentapetalae</taxon>
        <taxon>rosids</taxon>
        <taxon>fabids</taxon>
        <taxon>Fagales</taxon>
        <taxon>Fagaceae</taxon>
        <taxon>Quercus</taxon>
    </lineage>
</organism>
<keyword evidence="2" id="KW-0433">Leucine-rich repeat</keyword>
<sequence>MDRISIWLFPILIILITPMSISSDEDVKQALVQFMDKLSPGSSQRNINWGWNMSSDPCSDQWAGVYCNYPENVSVGKIALDGYNLTGVFDAGSICMNQISGSIPEEIGQCKELTHLYLSGNKFSGSLPNSLSQLVNLKRLNISDNNFNGLVTFLVQNNHLSGKIPNFDFENFKKSEFNVVNNNFSGPIPYLQGHLTADSFFVNSELCGEPLSNACPPSPAPLPSAENTTPSYKGFFLYLGYIILGVVIPKKEKGDVEKNIIVDDKPSETSNEFRFGVNRSELSMTSFESAVIPSTLLVLTSPLAKELQFEDLLKPPAELFGRGKHGSLYKVVINSGVVLAVKRIKDWGISEEEFRSRLQKMDQVRHPNIMPPVAFYCSKQEKLLVYEYQQKGSLFQLLHASIAEALAYMHKELHKDKIAHGNLKSTNILFDRNMNTCISEYGLMEADKQEQPYLSRTSSFKNNNPSGVNTHDTFKLDVYAFGVILLELLTGKLVQNNGTDLATWVHSVVREEWTVEVFKKALLSEGAREERIVNLLHVALNCINPSPNERSSMNHSAVTLNTLKQEEEMVLVGFIPKLEPTILEEISIPMAKTNKIKYI</sequence>
<dbReference type="EMBL" id="JAXUIC010000010">
    <property type="protein sequence ID" value="KAK4568487.1"/>
    <property type="molecule type" value="Genomic_DNA"/>
</dbReference>
<dbReference type="Proteomes" id="UP001324115">
    <property type="component" value="Unassembled WGS sequence"/>
</dbReference>
<evidence type="ECO:0000256" key="7">
    <source>
        <dbReference type="SAM" id="SignalP"/>
    </source>
</evidence>
<feature type="signal peptide" evidence="7">
    <location>
        <begin position="1"/>
        <end position="23"/>
    </location>
</feature>
<proteinExistence type="predicted"/>
<dbReference type="Gene3D" id="3.30.200.20">
    <property type="entry name" value="Phosphorylase Kinase, domain 1"/>
    <property type="match status" value="1"/>
</dbReference>
<evidence type="ECO:0000313" key="10">
    <source>
        <dbReference type="Proteomes" id="UP001324115"/>
    </source>
</evidence>
<dbReference type="InterPro" id="IPR001611">
    <property type="entry name" value="Leu-rich_rpt"/>
</dbReference>
<dbReference type="InterPro" id="IPR032675">
    <property type="entry name" value="LRR_dom_sf"/>
</dbReference>
<dbReference type="InterPro" id="IPR013210">
    <property type="entry name" value="LRR_N_plant-typ"/>
</dbReference>
<dbReference type="AlphaFoldDB" id="A0AAN7ED85"/>
<dbReference type="PANTHER" id="PTHR48010:SF22">
    <property type="entry name" value="OS09G0376600 PROTEIN"/>
    <property type="match status" value="1"/>
</dbReference>
<dbReference type="SUPFAM" id="SSF56112">
    <property type="entry name" value="Protein kinase-like (PK-like)"/>
    <property type="match status" value="1"/>
</dbReference>
<keyword evidence="7" id="KW-0732">Signal</keyword>
<evidence type="ECO:0000256" key="2">
    <source>
        <dbReference type="ARBA" id="ARBA00022614"/>
    </source>
</evidence>
<accession>A0AAN7ED85</accession>